<dbReference type="RefSeq" id="WP_257723224.1">
    <property type="nucleotide sequence ID" value="NZ_JAPQTC020000004.1"/>
</dbReference>
<accession>A0ABU3MUZ0</accession>
<evidence type="ECO:0000256" key="1">
    <source>
        <dbReference type="SAM" id="Phobius"/>
    </source>
</evidence>
<reference evidence="2" key="1">
    <citation type="submission" date="2023-08" db="EMBL/GenBank/DDBJ databases">
        <title>Study of Resistomes in environmental pathogenic environmental.</title>
        <authorList>
            <person name="Bhattacharjee A."/>
            <person name="Singh A.K."/>
        </authorList>
    </citation>
    <scope>NUCLEOTIDE SEQUENCE</scope>
    <source>
        <strain evidence="2">S1</strain>
    </source>
</reference>
<feature type="transmembrane region" description="Helical" evidence="1">
    <location>
        <begin position="203"/>
        <end position="223"/>
    </location>
</feature>
<keyword evidence="1" id="KW-1133">Transmembrane helix</keyword>
<keyword evidence="1" id="KW-0472">Membrane</keyword>
<dbReference type="EMBL" id="JAPQTC020000004">
    <property type="protein sequence ID" value="MDT8505387.1"/>
    <property type="molecule type" value="Genomic_DNA"/>
</dbReference>
<evidence type="ECO:0000313" key="3">
    <source>
        <dbReference type="Proteomes" id="UP001074635"/>
    </source>
</evidence>
<evidence type="ECO:0008006" key="4">
    <source>
        <dbReference type="Google" id="ProtNLM"/>
    </source>
</evidence>
<keyword evidence="1" id="KW-0812">Transmembrane</keyword>
<evidence type="ECO:0000313" key="2">
    <source>
        <dbReference type="EMBL" id="MDT8505387.1"/>
    </source>
</evidence>
<dbReference type="Proteomes" id="UP001074635">
    <property type="component" value="Unassembled WGS sequence"/>
</dbReference>
<proteinExistence type="predicted"/>
<keyword evidence="3" id="KW-1185">Reference proteome</keyword>
<organism evidence="2 3">
    <name type="scientific">Alcaligenes nematophilus</name>
    <dbReference type="NCBI Taxonomy" id="2994643"/>
    <lineage>
        <taxon>Bacteria</taxon>
        <taxon>Pseudomonadati</taxon>
        <taxon>Pseudomonadota</taxon>
        <taxon>Betaproteobacteria</taxon>
        <taxon>Burkholderiales</taxon>
        <taxon>Alcaligenaceae</taxon>
        <taxon>Alcaligenes</taxon>
    </lineage>
</organism>
<gene>
    <name evidence="2" type="ORF">OYC61_013870</name>
</gene>
<comment type="caution">
    <text evidence="2">The sequence shown here is derived from an EMBL/GenBank/DDBJ whole genome shotgun (WGS) entry which is preliminary data.</text>
</comment>
<feature type="transmembrane region" description="Helical" evidence="1">
    <location>
        <begin position="26"/>
        <end position="44"/>
    </location>
</feature>
<name>A0ABU3MUZ0_9BURK</name>
<sequence length="231" mass="26829">MGKENNEISLGKSIDDDKGLLASRRLLMTLAILLLASSVGGVTIKEANTFIFKLEILNPSNLSLLLAISVAISTLRYYSYAFYYHKKIQDIWIKKLMSDTEIFHISYNQERIDGVLGNKLDIYPQEYPGLADIKYIPKAFFLRSLSFTVFGRDDGYDGPEDYEYQENHSLNEFNKKWKFRHLLKLIKIESTHRFKTMCENREYLDITFPYLTSITSISIYIYLSIIQNIAN</sequence>
<feature type="transmembrane region" description="Helical" evidence="1">
    <location>
        <begin position="64"/>
        <end position="84"/>
    </location>
</feature>
<protein>
    <recommendedName>
        <fullName evidence="4">SMODS-associated NUDIX domain-containing protein</fullName>
    </recommendedName>
</protein>